<dbReference type="HOGENOM" id="CLU_013985_7_1_1"/>
<proteinExistence type="predicted"/>
<accession>L7JTM0</accession>
<dbReference type="InterPro" id="IPR051646">
    <property type="entry name" value="NatB_acetyltransferase_subunit"/>
</dbReference>
<dbReference type="Proteomes" id="UP000011185">
    <property type="component" value="Unassembled WGS sequence"/>
</dbReference>
<dbReference type="OMA" id="EQHPSMR"/>
<dbReference type="EC" id="2.3.1.88" evidence="4"/>
<dbReference type="SUPFAM" id="SSF55729">
    <property type="entry name" value="Acyl-CoA N-acyltransferases (Nat)"/>
    <property type="match status" value="1"/>
</dbReference>
<protein>
    <submittedName>
        <fullName evidence="4">Acetyltransferase, (GNAT) family</fullName>
        <ecNumber evidence="4">2.3.1.88</ecNumber>
    </submittedName>
</protein>
<evidence type="ECO:0000256" key="1">
    <source>
        <dbReference type="ARBA" id="ARBA00022679"/>
    </source>
</evidence>
<gene>
    <name evidence="4" type="ORF">THOM_2315</name>
</gene>
<dbReference type="AlphaFoldDB" id="L7JTM0"/>
<evidence type="ECO:0000256" key="2">
    <source>
        <dbReference type="ARBA" id="ARBA00023315"/>
    </source>
</evidence>
<dbReference type="Gene3D" id="3.40.630.30">
    <property type="match status" value="1"/>
</dbReference>
<dbReference type="PANTHER" id="PTHR45910">
    <property type="entry name" value="N-ALPHA-ACETYLTRANSFERASE 20"/>
    <property type="match status" value="1"/>
</dbReference>
<keyword evidence="1 4" id="KW-0808">Transferase</keyword>
<reference evidence="4 5" key="1">
    <citation type="journal article" date="2012" name="PLoS Pathog.">
        <title>The genome of the obligate intracellular parasite Trachipleistophora hominis: new insights into microsporidian genome dynamics and reductive evolution.</title>
        <authorList>
            <person name="Heinz E."/>
            <person name="Williams T.A."/>
            <person name="Nakjang S."/>
            <person name="Noel C.J."/>
            <person name="Swan D.C."/>
            <person name="Goldberg A.V."/>
            <person name="Harris S.R."/>
            <person name="Weinmaier T."/>
            <person name="Markert S."/>
            <person name="Becher D."/>
            <person name="Bernhardt J."/>
            <person name="Dagan T."/>
            <person name="Hacker C."/>
            <person name="Lucocq J.M."/>
            <person name="Schweder T."/>
            <person name="Rattei T."/>
            <person name="Hall N."/>
            <person name="Hirt R.P."/>
            <person name="Embley T.M."/>
        </authorList>
    </citation>
    <scope>NUCLEOTIDE SEQUENCE [LARGE SCALE GENOMIC DNA]</scope>
</reference>
<dbReference type="OrthoDB" id="10264728at2759"/>
<dbReference type="InterPro" id="IPR000182">
    <property type="entry name" value="GNAT_dom"/>
</dbReference>
<name>L7JTM0_TRAHO</name>
<feature type="domain" description="N-acetyltransferase" evidence="3">
    <location>
        <begin position="2"/>
        <end position="159"/>
    </location>
</feature>
<dbReference type="CDD" id="cd04301">
    <property type="entry name" value="NAT_SF"/>
    <property type="match status" value="1"/>
</dbReference>
<evidence type="ECO:0000313" key="5">
    <source>
        <dbReference type="Proteomes" id="UP000011185"/>
    </source>
</evidence>
<dbReference type="InterPro" id="IPR016181">
    <property type="entry name" value="Acyl_CoA_acyltransferase"/>
</dbReference>
<dbReference type="STRING" id="72359.L7JTM0"/>
<evidence type="ECO:0000259" key="3">
    <source>
        <dbReference type="PROSITE" id="PS51186"/>
    </source>
</evidence>
<dbReference type="GO" id="GO:0000001">
    <property type="term" value="P:mitochondrion inheritance"/>
    <property type="evidence" value="ECO:0007669"/>
    <property type="project" value="EnsemblFungi"/>
</dbReference>
<dbReference type="PROSITE" id="PS51186">
    <property type="entry name" value="GNAT"/>
    <property type="match status" value="1"/>
</dbReference>
<keyword evidence="2 4" id="KW-0012">Acyltransferase</keyword>
<dbReference type="PANTHER" id="PTHR45910:SF1">
    <property type="entry name" value="N-ALPHA-ACETYLTRANSFERASE 20"/>
    <property type="match status" value="1"/>
</dbReference>
<organism evidence="4 5">
    <name type="scientific">Trachipleistophora hominis</name>
    <name type="common">Microsporidian parasite</name>
    <dbReference type="NCBI Taxonomy" id="72359"/>
    <lineage>
        <taxon>Eukaryota</taxon>
        <taxon>Fungi</taxon>
        <taxon>Fungi incertae sedis</taxon>
        <taxon>Microsporidia</taxon>
        <taxon>Pleistophoridae</taxon>
        <taxon>Trachipleistophora</taxon>
    </lineage>
</organism>
<dbReference type="EMBL" id="JH994025">
    <property type="protein sequence ID" value="ELQ74754.1"/>
    <property type="molecule type" value="Genomic_DNA"/>
</dbReference>
<dbReference type="GO" id="GO:0004596">
    <property type="term" value="F:protein-N-terminal amino-acid acetyltransferase activity"/>
    <property type="evidence" value="ECO:0007669"/>
    <property type="project" value="EnsemblFungi"/>
</dbReference>
<dbReference type="GO" id="GO:0036503">
    <property type="term" value="P:ERAD pathway"/>
    <property type="evidence" value="ECO:0007669"/>
    <property type="project" value="EnsemblFungi"/>
</dbReference>
<dbReference type="GO" id="GO:0032956">
    <property type="term" value="P:regulation of actin cytoskeleton organization"/>
    <property type="evidence" value="ECO:0007669"/>
    <property type="project" value="EnsemblFungi"/>
</dbReference>
<evidence type="ECO:0000313" key="4">
    <source>
        <dbReference type="EMBL" id="ELQ74754.1"/>
    </source>
</evidence>
<dbReference type="Pfam" id="PF00583">
    <property type="entry name" value="Acetyltransf_1"/>
    <property type="match status" value="1"/>
</dbReference>
<keyword evidence="5" id="KW-1185">Reference proteome</keyword>
<dbReference type="VEuPathDB" id="MicrosporidiaDB:THOM_2315"/>
<dbReference type="InParanoid" id="L7JTM0"/>
<sequence length="182" mass="21257">MYKTVPFLPEDIFSLDLVNLDSTTDNYSLSYYLYYHLNFSDNMYIVKTEDLSSTCFLYTSKIVGYIIGKQERRGVLSMHVSSLSIAPTHRKCGLATSLMRILEALGNERNAYFVDLFVRCSNFKAIAFYEKNGYIKYRRVLGYYTSPEEDAYDMRISLERDGDKRYMVPVKKPVHAENLKYE</sequence>
<dbReference type="GO" id="GO:0031416">
    <property type="term" value="C:NatB complex"/>
    <property type="evidence" value="ECO:0007669"/>
    <property type="project" value="EnsemblFungi"/>
</dbReference>
<dbReference type="FunCoup" id="L7JTM0">
    <property type="interactions" value="140"/>
</dbReference>